<reference evidence="1 2" key="1">
    <citation type="submission" date="2018-07" db="EMBL/GenBank/DDBJ databases">
        <title>Genomic Encyclopedia of Type Strains, Phase IV (KMG-IV): sequencing the most valuable type-strain genomes for metagenomic binning, comparative biology and taxonomic classification.</title>
        <authorList>
            <person name="Goeker M."/>
        </authorList>
    </citation>
    <scope>NUCLEOTIDE SEQUENCE [LARGE SCALE GENOMIC DNA]</scope>
    <source>
        <strain evidence="1 2">DSM 21634</strain>
    </source>
</reference>
<protein>
    <submittedName>
        <fullName evidence="1">Uncharacterized protein</fullName>
    </submittedName>
</protein>
<dbReference type="OrthoDB" id="8857527at2"/>
<accession>A0A368XBQ4</accession>
<organism evidence="1 2">
    <name type="scientific">Pseudorhodoferax soli</name>
    <dbReference type="NCBI Taxonomy" id="545864"/>
    <lineage>
        <taxon>Bacteria</taxon>
        <taxon>Pseudomonadati</taxon>
        <taxon>Pseudomonadota</taxon>
        <taxon>Betaproteobacteria</taxon>
        <taxon>Burkholderiales</taxon>
        <taxon>Comamonadaceae</taxon>
    </lineage>
</organism>
<dbReference type="Proteomes" id="UP000252884">
    <property type="component" value="Unassembled WGS sequence"/>
</dbReference>
<proteinExistence type="predicted"/>
<gene>
    <name evidence="1" type="ORF">DES41_11373</name>
</gene>
<keyword evidence="2" id="KW-1185">Reference proteome</keyword>
<sequence>MTALKQARRLIEEQPLSDTAAVVADLVIALELEASFRLERLYALSLADFEMATDLISEWRLARHYAKKGKLLDLAMQMRELGDNMR</sequence>
<dbReference type="EMBL" id="QPJK01000013">
    <property type="protein sequence ID" value="RCW65149.1"/>
    <property type="molecule type" value="Genomic_DNA"/>
</dbReference>
<name>A0A368XBQ4_9BURK</name>
<evidence type="ECO:0000313" key="2">
    <source>
        <dbReference type="Proteomes" id="UP000252884"/>
    </source>
</evidence>
<evidence type="ECO:0000313" key="1">
    <source>
        <dbReference type="EMBL" id="RCW65149.1"/>
    </source>
</evidence>
<dbReference type="RefSeq" id="WP_114471943.1">
    <property type="nucleotide sequence ID" value="NZ_QPJK01000013.1"/>
</dbReference>
<dbReference type="AlphaFoldDB" id="A0A368XBQ4"/>
<comment type="caution">
    <text evidence="1">The sequence shown here is derived from an EMBL/GenBank/DDBJ whole genome shotgun (WGS) entry which is preliminary data.</text>
</comment>